<dbReference type="InterPro" id="IPR017937">
    <property type="entry name" value="Thioredoxin_CS"/>
</dbReference>
<evidence type="ECO:0000256" key="1">
    <source>
        <dbReference type="ARBA" id="ARBA00022448"/>
    </source>
</evidence>
<dbReference type="Gene3D" id="1.25.40.10">
    <property type="entry name" value="Tetratricopeptide repeat domain"/>
    <property type="match status" value="2"/>
</dbReference>
<dbReference type="KEGG" id="pbr:PB2503_03747"/>
<keyword evidence="3" id="KW-1015">Disulfide bond</keyword>
<name>E0TE03_PARBH</name>
<dbReference type="GO" id="GO:0045454">
    <property type="term" value="P:cell redox homeostasis"/>
    <property type="evidence" value="ECO:0007669"/>
    <property type="project" value="TreeGrafter"/>
</dbReference>
<dbReference type="PRINTS" id="PR00421">
    <property type="entry name" value="THIOREDOXIN"/>
</dbReference>
<dbReference type="GO" id="GO:0005829">
    <property type="term" value="C:cytosol"/>
    <property type="evidence" value="ECO:0007669"/>
    <property type="project" value="TreeGrafter"/>
</dbReference>
<dbReference type="eggNOG" id="COG3118">
    <property type="taxonomic scope" value="Bacteria"/>
</dbReference>
<dbReference type="InterPro" id="IPR036249">
    <property type="entry name" value="Thioredoxin-like_sf"/>
</dbReference>
<dbReference type="GO" id="GO:0006950">
    <property type="term" value="P:response to stress"/>
    <property type="evidence" value="ECO:0007669"/>
    <property type="project" value="UniProtKB-ARBA"/>
</dbReference>
<keyword evidence="7" id="KW-1185">Reference proteome</keyword>
<dbReference type="AlphaFoldDB" id="E0TE03"/>
<proteinExistence type="predicted"/>
<reference evidence="7" key="1">
    <citation type="submission" date="2010-08" db="EMBL/GenBank/DDBJ databases">
        <title>Genome sequence of Parvularcula bermudensis HTCC2503.</title>
        <authorList>
            <person name="Kang D.-M."/>
            <person name="Oh H.-M."/>
            <person name="Cho J.-C."/>
        </authorList>
    </citation>
    <scope>NUCLEOTIDE SEQUENCE [LARGE SCALE GENOMIC DNA]</scope>
    <source>
        <strain evidence="7">ATCC BAA-594 / HTCC2503 / KCTC 12087</strain>
    </source>
</reference>
<organism evidence="6 7">
    <name type="scientific">Parvularcula bermudensis (strain ATCC BAA-594 / HTCC2503 / KCTC 12087)</name>
    <dbReference type="NCBI Taxonomy" id="314260"/>
    <lineage>
        <taxon>Bacteria</taxon>
        <taxon>Pseudomonadati</taxon>
        <taxon>Pseudomonadota</taxon>
        <taxon>Alphaproteobacteria</taxon>
        <taxon>Parvularculales</taxon>
        <taxon>Parvularculaceae</taxon>
        <taxon>Parvularcula</taxon>
    </lineage>
</organism>
<dbReference type="SUPFAM" id="SSF52833">
    <property type="entry name" value="Thioredoxin-like"/>
    <property type="match status" value="1"/>
</dbReference>
<dbReference type="HOGENOM" id="CLU_046120_1_1_5"/>
<dbReference type="PANTHER" id="PTHR45663">
    <property type="entry name" value="GEO12009P1"/>
    <property type="match status" value="1"/>
</dbReference>
<dbReference type="OrthoDB" id="9790390at2"/>
<evidence type="ECO:0000256" key="3">
    <source>
        <dbReference type="ARBA" id="ARBA00023157"/>
    </source>
</evidence>
<dbReference type="SUPFAM" id="SSF48452">
    <property type="entry name" value="TPR-like"/>
    <property type="match status" value="1"/>
</dbReference>
<protein>
    <submittedName>
        <fullName evidence="6">Thioredoxin</fullName>
    </submittedName>
</protein>
<evidence type="ECO:0000256" key="2">
    <source>
        <dbReference type="ARBA" id="ARBA00022982"/>
    </source>
</evidence>
<dbReference type="STRING" id="314260.PB2503_03747"/>
<dbReference type="PROSITE" id="PS00194">
    <property type="entry name" value="THIOREDOXIN_1"/>
    <property type="match status" value="1"/>
</dbReference>
<dbReference type="PANTHER" id="PTHR45663:SF11">
    <property type="entry name" value="GEO12009P1"/>
    <property type="match status" value="1"/>
</dbReference>
<evidence type="ECO:0000259" key="5">
    <source>
        <dbReference type="PROSITE" id="PS51352"/>
    </source>
</evidence>
<dbReference type="InterPro" id="IPR011990">
    <property type="entry name" value="TPR-like_helical_dom_sf"/>
</dbReference>
<keyword evidence="2" id="KW-0249">Electron transport</keyword>
<dbReference type="Gene3D" id="3.40.30.10">
    <property type="entry name" value="Glutaredoxin"/>
    <property type="match status" value="1"/>
</dbReference>
<sequence length="313" mass="32681">MTDPIAPAAQNNALIKDATIETFQADVLQASMSVPVVVDFWASWCGPCRQLGPLLEAQITARGGKILMVKVDTDQNQLLAQQLRIQSLPTVMAFVGGQPVDGFQGALPDSQIGQFLDRVEQIAAQAGLGGGQGETDPEAMLDDAEALLDQGDVATAMQIFAGVADATEAGSDAQARALAGLARCALSAGNKDQASDMLKAIPEEKQSLPAVSRAQALLELGGNAPDSAALTAARDRAQQSPEDPAALFALGEAEIDNGSVDAGMDALLKSIALDKDWDEGAARQKLLKLFDALPPTHPSVKTGRRRLSSLLFA</sequence>
<keyword evidence="1" id="KW-0813">Transport</keyword>
<dbReference type="PROSITE" id="PS51352">
    <property type="entry name" value="THIOREDOXIN_2"/>
    <property type="match status" value="1"/>
</dbReference>
<gene>
    <name evidence="6" type="ordered locus">PB2503_03747</name>
</gene>
<dbReference type="Pfam" id="PF14559">
    <property type="entry name" value="TPR_19"/>
    <property type="match status" value="1"/>
</dbReference>
<dbReference type="Pfam" id="PF14561">
    <property type="entry name" value="TPR_20"/>
    <property type="match status" value="1"/>
</dbReference>
<dbReference type="EMBL" id="CP002156">
    <property type="protein sequence ID" value="ADM08824.1"/>
    <property type="molecule type" value="Genomic_DNA"/>
</dbReference>
<dbReference type="CDD" id="cd02956">
    <property type="entry name" value="ybbN"/>
    <property type="match status" value="1"/>
</dbReference>
<dbReference type="RefSeq" id="WP_013299798.1">
    <property type="nucleotide sequence ID" value="NC_014414.1"/>
</dbReference>
<evidence type="ECO:0000313" key="6">
    <source>
        <dbReference type="EMBL" id="ADM08824.1"/>
    </source>
</evidence>
<evidence type="ECO:0000313" key="7">
    <source>
        <dbReference type="Proteomes" id="UP000001302"/>
    </source>
</evidence>
<keyword evidence="4" id="KW-0676">Redox-active center</keyword>
<feature type="domain" description="Thioredoxin" evidence="5">
    <location>
        <begin position="1"/>
        <end position="149"/>
    </location>
</feature>
<accession>E0TE03</accession>
<dbReference type="Pfam" id="PF00085">
    <property type="entry name" value="Thioredoxin"/>
    <property type="match status" value="1"/>
</dbReference>
<dbReference type="GO" id="GO:0015035">
    <property type="term" value="F:protein-disulfide reductase activity"/>
    <property type="evidence" value="ECO:0007669"/>
    <property type="project" value="TreeGrafter"/>
</dbReference>
<dbReference type="InterPro" id="IPR013766">
    <property type="entry name" value="Thioredoxin_domain"/>
</dbReference>
<reference evidence="6 7" key="2">
    <citation type="journal article" date="2011" name="J. Bacteriol.">
        <title>Complete genome sequence of strain HTCC2503T of Parvularcula bermudensis, the type species of the order "Parvularculales" in the class Alphaproteobacteria.</title>
        <authorList>
            <person name="Oh H.M."/>
            <person name="Kang I."/>
            <person name="Vergin K.L."/>
            <person name="Kang D."/>
            <person name="Rhee K.H."/>
            <person name="Giovannoni S.J."/>
            <person name="Cho J.C."/>
        </authorList>
    </citation>
    <scope>NUCLEOTIDE SEQUENCE [LARGE SCALE GENOMIC DNA]</scope>
    <source>
        <strain evidence="7">ATCC BAA-594 / HTCC2503 / KCTC 12087</strain>
    </source>
</reference>
<dbReference type="Proteomes" id="UP000001302">
    <property type="component" value="Chromosome"/>
</dbReference>
<evidence type="ECO:0000256" key="4">
    <source>
        <dbReference type="ARBA" id="ARBA00023284"/>
    </source>
</evidence>